<dbReference type="Proteomes" id="UP001326715">
    <property type="component" value="Chromosome"/>
</dbReference>
<evidence type="ECO:0000256" key="3">
    <source>
        <dbReference type="ARBA" id="ARBA00022670"/>
    </source>
</evidence>
<reference evidence="9 11" key="1">
    <citation type="submission" date="2016-11" db="EMBL/GenBank/DDBJ databases">
        <authorList>
            <person name="Jaros S."/>
            <person name="Januszkiewicz K."/>
            <person name="Wedrychowicz H."/>
        </authorList>
    </citation>
    <scope>NUCLEOTIDE SEQUENCE [LARGE SCALE GENOMIC DNA]</scope>
    <source>
        <strain evidence="9 11">DSM 784</strain>
    </source>
</reference>
<dbReference type="NCBIfam" id="TIGR04178">
    <property type="entry name" value="exo_archaeo"/>
    <property type="match status" value="1"/>
</dbReference>
<feature type="transmembrane region" description="Helical" evidence="8">
    <location>
        <begin position="263"/>
        <end position="282"/>
    </location>
</feature>
<evidence type="ECO:0000256" key="6">
    <source>
        <dbReference type="ARBA" id="ARBA00022989"/>
    </source>
</evidence>
<dbReference type="AlphaFoldDB" id="A0A1K1MP22"/>
<keyword evidence="6 8" id="KW-1133">Transmembrane helix</keyword>
<evidence type="ECO:0000313" key="12">
    <source>
        <dbReference type="Proteomes" id="UP001326715"/>
    </source>
</evidence>
<dbReference type="GO" id="GO:0008233">
    <property type="term" value="F:peptidase activity"/>
    <property type="evidence" value="ECO:0007669"/>
    <property type="project" value="UniProtKB-KW"/>
</dbReference>
<reference evidence="10 12" key="2">
    <citation type="submission" date="2023-11" db="EMBL/GenBank/DDBJ databases">
        <title>MicrobeMod: A computational toolkit for identifying prokaryotic methylation and restriction-modification with nanopore sequencing.</title>
        <authorList>
            <person name="Crits-Christoph A."/>
            <person name="Kang S.C."/>
            <person name="Lee H."/>
            <person name="Ostrov N."/>
        </authorList>
    </citation>
    <scope>NUCLEOTIDE SEQUENCE [LARGE SCALE GENOMIC DNA]</scope>
    <source>
        <strain evidence="10 12">ATCC 23090</strain>
    </source>
</reference>
<keyword evidence="4 8" id="KW-0812">Transmembrane</keyword>
<dbReference type="InterPro" id="IPR031006">
    <property type="entry name" value="Exosort_XrtN"/>
</dbReference>
<sequence length="421" mass="47705">MRILIPIYLVLFFAGLQHFFDWQSAGFLLGLAALPFTTAFDAARKGSRRYFYMSLSAFVLFLLVPVHTFFYLSLICAMAFCLEVYVGRMNLLPMLVLICMSPIFEWWADLFTFPIRLQLTSIAGNMIMGAKVEGNVISCKGQNFSVDPACMGLQMTVTAMLCGLIIIGGLQKKYRLYLSGGMTIALLCVAFGLNVVGNLIRIVCLVQFVIMPGTVMHEVMGLLSLVVYVLLPFGLLCHYVIRRVGKERVMEKRIYRIVPTGPLLLRNGILLVCMSCACYINLRPRQVVAHALPLKAKGYAVKHLPDNVTQLYNKEALVYVKYIPSYYHSEHHPMLCWKGSGYTFEKVREQVWNGQALYSAELVNGDSILHTAWWYANGQHQYISQLAWRWDAMKNGQQYSLVNVTAKDEATLRKVIRTLNN</sequence>
<feature type="transmembrane region" description="Helical" evidence="8">
    <location>
        <begin position="222"/>
        <end position="242"/>
    </location>
</feature>
<evidence type="ECO:0000313" key="11">
    <source>
        <dbReference type="Proteomes" id="UP000183788"/>
    </source>
</evidence>
<proteinExistence type="predicted"/>
<protein>
    <submittedName>
        <fullName evidence="9">Exosortase N</fullName>
        <ecNumber evidence="10">3.4.22.-</ecNumber>
    </submittedName>
</protein>
<dbReference type="GO" id="GO:0005886">
    <property type="term" value="C:plasma membrane"/>
    <property type="evidence" value="ECO:0007669"/>
    <property type="project" value="UniProtKB-SubCell"/>
</dbReference>
<organism evidence="9 11">
    <name type="scientific">Chitinophaga sancti</name>
    <dbReference type="NCBI Taxonomy" id="1004"/>
    <lineage>
        <taxon>Bacteria</taxon>
        <taxon>Pseudomonadati</taxon>
        <taxon>Bacteroidota</taxon>
        <taxon>Chitinophagia</taxon>
        <taxon>Chitinophagales</taxon>
        <taxon>Chitinophagaceae</taxon>
        <taxon>Chitinophaga</taxon>
    </lineage>
</organism>
<dbReference type="OrthoDB" id="783041at2"/>
<evidence type="ECO:0000256" key="1">
    <source>
        <dbReference type="ARBA" id="ARBA00004651"/>
    </source>
</evidence>
<dbReference type="EMBL" id="FPIZ01000002">
    <property type="protein sequence ID" value="SFW24904.1"/>
    <property type="molecule type" value="Genomic_DNA"/>
</dbReference>
<dbReference type="GO" id="GO:0006508">
    <property type="term" value="P:proteolysis"/>
    <property type="evidence" value="ECO:0007669"/>
    <property type="project" value="UniProtKB-KW"/>
</dbReference>
<feature type="transmembrane region" description="Helical" evidence="8">
    <location>
        <begin position="182"/>
        <end position="210"/>
    </location>
</feature>
<comment type="subcellular location">
    <subcellularLocation>
        <location evidence="1">Cell membrane</location>
        <topology evidence="1">Multi-pass membrane protein</topology>
    </subcellularLocation>
</comment>
<keyword evidence="2" id="KW-1003">Cell membrane</keyword>
<gene>
    <name evidence="10" type="primary">xrtN</name>
    <name evidence="9" type="ORF">SAMN05661012_00749</name>
    <name evidence="10" type="ORF">SR876_08420</name>
</gene>
<evidence type="ECO:0000256" key="2">
    <source>
        <dbReference type="ARBA" id="ARBA00022475"/>
    </source>
</evidence>
<feature type="transmembrane region" description="Helical" evidence="8">
    <location>
        <begin position="89"/>
        <end position="108"/>
    </location>
</feature>
<dbReference type="EC" id="3.4.22.-" evidence="10"/>
<evidence type="ECO:0000313" key="10">
    <source>
        <dbReference type="EMBL" id="WQG91523.1"/>
    </source>
</evidence>
<dbReference type="InterPro" id="IPR019127">
    <property type="entry name" value="Exosortase"/>
</dbReference>
<feature type="transmembrane region" description="Helical" evidence="8">
    <location>
        <begin position="50"/>
        <end position="82"/>
    </location>
</feature>
<evidence type="ECO:0000256" key="8">
    <source>
        <dbReference type="SAM" id="Phobius"/>
    </source>
</evidence>
<name>A0A1K1MP22_9BACT</name>
<evidence type="ECO:0000256" key="7">
    <source>
        <dbReference type="ARBA" id="ARBA00023136"/>
    </source>
</evidence>
<dbReference type="Proteomes" id="UP000183788">
    <property type="component" value="Unassembled WGS sequence"/>
</dbReference>
<dbReference type="Pfam" id="PF09721">
    <property type="entry name" value="Exosortase_EpsH"/>
    <property type="match status" value="1"/>
</dbReference>
<evidence type="ECO:0000256" key="4">
    <source>
        <dbReference type="ARBA" id="ARBA00022692"/>
    </source>
</evidence>
<keyword evidence="12" id="KW-1185">Reference proteome</keyword>
<evidence type="ECO:0000256" key="5">
    <source>
        <dbReference type="ARBA" id="ARBA00022801"/>
    </source>
</evidence>
<dbReference type="EMBL" id="CP140154">
    <property type="protein sequence ID" value="WQG91523.1"/>
    <property type="molecule type" value="Genomic_DNA"/>
</dbReference>
<dbReference type="STRING" id="1004.SAMN05661012_00749"/>
<feature type="transmembrane region" description="Helical" evidence="8">
    <location>
        <begin position="151"/>
        <end position="170"/>
    </location>
</feature>
<keyword evidence="5 10" id="KW-0378">Hydrolase</keyword>
<accession>A0A1K1MP22</accession>
<keyword evidence="7 8" id="KW-0472">Membrane</keyword>
<keyword evidence="3" id="KW-0645">Protease</keyword>
<evidence type="ECO:0000313" key="9">
    <source>
        <dbReference type="EMBL" id="SFW24904.1"/>
    </source>
</evidence>
<dbReference type="InterPro" id="IPR026392">
    <property type="entry name" value="Exo/Archaeosortase_dom"/>
</dbReference>
<dbReference type="RefSeq" id="WP_072357260.1">
    <property type="nucleotide sequence ID" value="NZ_CP139972.1"/>
</dbReference>
<dbReference type="NCBIfam" id="TIGR04476">
    <property type="entry name" value="exosort_XrtN"/>
    <property type="match status" value="1"/>
</dbReference>